<protein>
    <submittedName>
        <fullName evidence="1">Lycopene cyclase (CrtL-type)</fullName>
    </submittedName>
</protein>
<dbReference type="InterPro" id="IPR036188">
    <property type="entry name" value="FAD/NAD-bd_sf"/>
</dbReference>
<dbReference type="Gene3D" id="3.50.50.60">
    <property type="entry name" value="FAD/NAD(P)-binding domain"/>
    <property type="match status" value="1"/>
</dbReference>
<keyword evidence="2" id="KW-1185">Reference proteome</keyword>
<dbReference type="SUPFAM" id="SSF51905">
    <property type="entry name" value="FAD/NAD(P)-binding domain"/>
    <property type="match status" value="1"/>
</dbReference>
<proteinExistence type="predicted"/>
<reference evidence="1 2" key="1">
    <citation type="submission" date="2019-03" db="EMBL/GenBank/DDBJ databases">
        <title>Genomic Encyclopedia of Type Strains, Phase IV (KMG-IV): sequencing the most valuable type-strain genomes for metagenomic binning, comparative biology and taxonomic classification.</title>
        <authorList>
            <person name="Goeker M."/>
        </authorList>
    </citation>
    <scope>NUCLEOTIDE SEQUENCE [LARGE SCALE GENOMIC DNA]</scope>
    <source>
        <strain evidence="1 2">DSM 45361</strain>
    </source>
</reference>
<dbReference type="AlphaFoldDB" id="A0A4R6RZ05"/>
<evidence type="ECO:0000313" key="2">
    <source>
        <dbReference type="Proteomes" id="UP000295444"/>
    </source>
</evidence>
<comment type="caution">
    <text evidence="1">The sequence shown here is derived from an EMBL/GenBank/DDBJ whole genome shotgun (WGS) entry which is preliminary data.</text>
</comment>
<organism evidence="1 2">
    <name type="scientific">Labedaea rhizosphaerae</name>
    <dbReference type="NCBI Taxonomy" id="598644"/>
    <lineage>
        <taxon>Bacteria</taxon>
        <taxon>Bacillati</taxon>
        <taxon>Actinomycetota</taxon>
        <taxon>Actinomycetes</taxon>
        <taxon>Pseudonocardiales</taxon>
        <taxon>Pseudonocardiaceae</taxon>
        <taxon>Labedaea</taxon>
    </lineage>
</organism>
<sequence length="369" mass="39023">MWWDFVVQVADVLVAGAGPAGWALAHACADRGLRTALVAPRPRRVWWQTYGVWADECGPAVAKTVSDAIAFGRREHSLNRRYAILDNDATLRKLSSAPIAVLDDRMTARHDGPLGSTVELASGRLVAAALVIDATGAARDTGRGTGGGAAEQTAVGGYVSDAADLVPPGKALFMDWRGGDGTFLYAVPVGDRVLVEETSLAARPGMALADLRARLARRGLALDPALGEERVRFPLDAPRPRGPAFGAAAGLIHPATGYSVGTSLTLAPSVADAIAEALPRGPVAARHAVRQTVWPRSARLVHALRRKGLRALLRMPPARLPDFFDAFFALPAELQHAYLSGRTDVRGTVAAMAALFGSSSWAVKRDLAR</sequence>
<accession>A0A4R6RZ05</accession>
<dbReference type="Proteomes" id="UP000295444">
    <property type="component" value="Unassembled WGS sequence"/>
</dbReference>
<dbReference type="Pfam" id="PF05834">
    <property type="entry name" value="Lycopene_cycl"/>
    <property type="match status" value="1"/>
</dbReference>
<dbReference type="PANTHER" id="PTHR39757">
    <property type="match status" value="1"/>
</dbReference>
<dbReference type="EMBL" id="SNXZ01000008">
    <property type="protein sequence ID" value="TDP92134.1"/>
    <property type="molecule type" value="Genomic_DNA"/>
</dbReference>
<dbReference type="PANTHER" id="PTHR39757:SF5">
    <property type="entry name" value="OS02G0190600 PROTEIN"/>
    <property type="match status" value="1"/>
</dbReference>
<evidence type="ECO:0000313" key="1">
    <source>
        <dbReference type="EMBL" id="TDP92134.1"/>
    </source>
</evidence>
<name>A0A4R6RZ05_LABRH</name>
<gene>
    <name evidence="1" type="ORF">EV186_108347</name>
</gene>